<dbReference type="EMBL" id="ADAQ01000007">
    <property type="protein sequence ID" value="EEY74007.1"/>
    <property type="molecule type" value="Genomic_DNA"/>
</dbReference>
<sequence length="47" mass="5395">MYALRRKWLPHEPDTEINIARALVLEKQYWENMSAAMANGTAKAFTG</sequence>
<dbReference type="InterPro" id="IPR054184">
    <property type="entry name" value="DUF6890"/>
</dbReference>
<gene>
    <name evidence="1" type="ORF">VHA_000299</name>
</gene>
<dbReference type="AlphaFoldDB" id="D0I3I6"/>
<evidence type="ECO:0000313" key="1">
    <source>
        <dbReference type="EMBL" id="EEY74007.1"/>
    </source>
</evidence>
<dbReference type="eggNOG" id="ENOG5031P0I">
    <property type="taxonomic scope" value="Bacteria"/>
</dbReference>
<dbReference type="Pfam" id="PF21830">
    <property type="entry name" value="DUF6890"/>
    <property type="match status" value="1"/>
</dbReference>
<dbReference type="GeneID" id="59227110"/>
<dbReference type="Proteomes" id="UP000003604">
    <property type="component" value="Unassembled WGS sequence"/>
</dbReference>
<keyword evidence="2" id="KW-1185">Reference proteome</keyword>
<protein>
    <submittedName>
        <fullName evidence="1">Uncharacterized protein</fullName>
    </submittedName>
</protein>
<proteinExistence type="predicted"/>
<accession>D0I3I6</accession>
<name>D0I3I6_GRIHO</name>
<comment type="caution">
    <text evidence="1">The sequence shown here is derived from an EMBL/GenBank/DDBJ whole genome shotgun (WGS) entry which is preliminary data.</text>
</comment>
<reference evidence="1 2" key="1">
    <citation type="submission" date="2009-10" db="EMBL/GenBank/DDBJ databases">
        <authorList>
            <consortium name="Los Alamos National Laboratory (LANL)"/>
            <consortium name="National Microbial Pathogen Data Resource (NMPDR)"/>
            <person name="Saunders E.H."/>
            <person name="Munk A.C."/>
            <person name="Tapia R."/>
            <person name="Green L."/>
            <person name="Rogers Y."/>
            <person name="Detter J.C."/>
            <person name="Bruce D."/>
            <person name="Brettin T.S."/>
            <person name="Colwell R.R."/>
            <person name="Huq A."/>
            <person name="Grim C.J."/>
            <person name="Hasan N.A."/>
            <person name="Bartels D."/>
            <person name="Vonstein V."/>
        </authorList>
    </citation>
    <scope>NUCLEOTIDE SEQUENCE [LARGE SCALE GENOMIC DNA]</scope>
    <source>
        <strain evidence="1 2">CIP 101886</strain>
    </source>
</reference>
<organism evidence="1 2">
    <name type="scientific">Grimontia hollisae CIP 101886</name>
    <dbReference type="NCBI Taxonomy" id="675812"/>
    <lineage>
        <taxon>Bacteria</taxon>
        <taxon>Pseudomonadati</taxon>
        <taxon>Pseudomonadota</taxon>
        <taxon>Gammaproteobacteria</taxon>
        <taxon>Vibrionales</taxon>
        <taxon>Vibrionaceae</taxon>
        <taxon>Grimontia</taxon>
    </lineage>
</organism>
<dbReference type="RefSeq" id="WP_005501165.1">
    <property type="nucleotide sequence ID" value="NZ_ADAQ01000007.1"/>
</dbReference>
<evidence type="ECO:0000313" key="2">
    <source>
        <dbReference type="Proteomes" id="UP000003604"/>
    </source>
</evidence>